<evidence type="ECO:0000313" key="3">
    <source>
        <dbReference type="EMBL" id="CAF3913931.1"/>
    </source>
</evidence>
<sequence>MFLSLLAEYFIRFDNDQSYKSSDFDIPASKEHVSDVTAFVHQHCLQLCTSLVQQTKKVPVRQYIRAFELGLDRLRDSACAVRKDAITLIIYMVLNNPYLVMDSTRIQFEER</sequence>
<evidence type="ECO:0000313" key="2">
    <source>
        <dbReference type="EMBL" id="CAF1275449.1"/>
    </source>
</evidence>
<reference evidence="3" key="1">
    <citation type="submission" date="2021-02" db="EMBL/GenBank/DDBJ databases">
        <authorList>
            <person name="Nowell W R."/>
        </authorList>
    </citation>
    <scope>NUCLEOTIDE SEQUENCE</scope>
</reference>
<dbReference type="Proteomes" id="UP000663836">
    <property type="component" value="Unassembled WGS sequence"/>
</dbReference>
<name>A0A819IFD6_9BILA</name>
<gene>
    <name evidence="4" type="ORF">FNK824_LOCUS21779</name>
    <name evidence="3" type="ORF">JBS370_LOCUS21550</name>
    <name evidence="1" type="ORF">SEV965_LOCUS24195</name>
    <name evidence="2" type="ORF">ZHD862_LOCUS26641</name>
</gene>
<dbReference type="EMBL" id="CAJOBD010002871">
    <property type="protein sequence ID" value="CAF3913931.1"/>
    <property type="molecule type" value="Genomic_DNA"/>
</dbReference>
<evidence type="ECO:0000313" key="5">
    <source>
        <dbReference type="Proteomes" id="UP000663836"/>
    </source>
</evidence>
<dbReference type="EMBL" id="CAJNOU010001852">
    <property type="protein sequence ID" value="CAF1260115.1"/>
    <property type="molecule type" value="Genomic_DNA"/>
</dbReference>
<dbReference type="EMBL" id="CAJOBE010004268">
    <property type="protein sequence ID" value="CAF3924108.1"/>
    <property type="molecule type" value="Genomic_DNA"/>
</dbReference>
<evidence type="ECO:0000313" key="4">
    <source>
        <dbReference type="EMBL" id="CAF3924108.1"/>
    </source>
</evidence>
<comment type="caution">
    <text evidence="3">The sequence shown here is derived from an EMBL/GenBank/DDBJ whole genome shotgun (WGS) entry which is preliminary data.</text>
</comment>
<accession>A0A819IFD6</accession>
<protein>
    <submittedName>
        <fullName evidence="3">Uncharacterized protein</fullName>
    </submittedName>
</protein>
<dbReference type="Proteomes" id="UP000663864">
    <property type="component" value="Unassembled WGS sequence"/>
</dbReference>
<proteinExistence type="predicted"/>
<evidence type="ECO:0000313" key="1">
    <source>
        <dbReference type="EMBL" id="CAF1260115.1"/>
    </source>
</evidence>
<dbReference type="EMBL" id="CAJNOT010002021">
    <property type="protein sequence ID" value="CAF1275449.1"/>
    <property type="molecule type" value="Genomic_DNA"/>
</dbReference>
<dbReference type="Proteomes" id="UP000663889">
    <property type="component" value="Unassembled WGS sequence"/>
</dbReference>
<dbReference type="Proteomes" id="UP000663874">
    <property type="component" value="Unassembled WGS sequence"/>
</dbReference>
<organism evidence="3 5">
    <name type="scientific">Rotaria sordida</name>
    <dbReference type="NCBI Taxonomy" id="392033"/>
    <lineage>
        <taxon>Eukaryota</taxon>
        <taxon>Metazoa</taxon>
        <taxon>Spiralia</taxon>
        <taxon>Gnathifera</taxon>
        <taxon>Rotifera</taxon>
        <taxon>Eurotatoria</taxon>
        <taxon>Bdelloidea</taxon>
        <taxon>Philodinida</taxon>
        <taxon>Philodinidae</taxon>
        <taxon>Rotaria</taxon>
    </lineage>
</organism>
<dbReference type="AlphaFoldDB" id="A0A819IFD6"/>